<keyword evidence="3" id="KW-1185">Reference proteome</keyword>
<dbReference type="OrthoDB" id="5089392at2759"/>
<keyword evidence="1" id="KW-0472">Membrane</keyword>
<reference evidence="2 3" key="1">
    <citation type="submission" date="2018-01" db="EMBL/GenBank/DDBJ databases">
        <title>Harnessing the power of phylogenomics to disentangle the directionality and signatures of interkingdom host jumping in the parasitic fungal genus Tolypocladium.</title>
        <authorList>
            <person name="Quandt C.A."/>
            <person name="Patterson W."/>
            <person name="Spatafora J.W."/>
        </authorList>
    </citation>
    <scope>NUCLEOTIDE SEQUENCE [LARGE SCALE GENOMIC DNA]</scope>
    <source>
        <strain evidence="2 3">NRBC 100945</strain>
    </source>
</reference>
<dbReference type="AlphaFoldDB" id="A0A2S4KYL9"/>
<feature type="transmembrane region" description="Helical" evidence="1">
    <location>
        <begin position="283"/>
        <end position="301"/>
    </location>
</feature>
<evidence type="ECO:0000313" key="3">
    <source>
        <dbReference type="Proteomes" id="UP000237481"/>
    </source>
</evidence>
<accession>A0A2S4KYL9</accession>
<sequence length="484" mass="52456">MTLPAPIDAAHAAAHAARAAEAPRECTIEAVQKEMATQASPTAAAAAAAAAAAPPPPPPPPPPGRVKLVKAADGRFRLPRGSRLVNNLSWVVGLLEFANAGDFAANVWNDVPVPVYAVVFMAIGGTVAGVLSVFAFLDSRLSCQNVHFLRRQRREQKAERARRLERSEDVRDVDVRLAVTFRELGSEAINRWVMDMLMGCGAVLISAGTYMAIGGANDNVWLASNILSGYLGNAPIALFGLVNSIWAAYMWTKAQGHVVATREPLRGSVAAALVKRRSRNVQAFATINGTATILGGVGSLLTATRWWGYVILIPVIVFSVFCNLWWRKRVGYTRAPLRHGEFPPIVPSELVADLEFAARAEIAIREQQAAPINQFVADPASLSDVLGFLEQHAMLDVFCLKVVSAPELYDALGGNDSAELEIGVDKLLAVPESLHPRLLEMAQECVRDSGPEHFRNRERYMAEMLGTYYNIAGNVDFDGNEEKP</sequence>
<comment type="caution">
    <text evidence="2">The sequence shown here is derived from an EMBL/GenBank/DDBJ whole genome shotgun (WGS) entry which is preliminary data.</text>
</comment>
<proteinExistence type="predicted"/>
<dbReference type="STRING" id="94208.A0A2S4KYL9"/>
<feature type="transmembrane region" description="Helical" evidence="1">
    <location>
        <begin position="113"/>
        <end position="137"/>
    </location>
</feature>
<feature type="transmembrane region" description="Helical" evidence="1">
    <location>
        <begin position="233"/>
        <end position="252"/>
    </location>
</feature>
<keyword evidence="1" id="KW-1133">Transmembrane helix</keyword>
<evidence type="ECO:0000313" key="2">
    <source>
        <dbReference type="EMBL" id="POR35282.1"/>
    </source>
</evidence>
<dbReference type="EMBL" id="PKSG01000452">
    <property type="protein sequence ID" value="POR35282.1"/>
    <property type="molecule type" value="Genomic_DNA"/>
</dbReference>
<gene>
    <name evidence="2" type="ORF">TPAR_04502</name>
</gene>
<dbReference type="Proteomes" id="UP000237481">
    <property type="component" value="Unassembled WGS sequence"/>
</dbReference>
<dbReference type="SUPFAM" id="SSF101447">
    <property type="entry name" value="Formin homology 2 domain (FH2 domain)"/>
    <property type="match status" value="1"/>
</dbReference>
<evidence type="ECO:0000256" key="1">
    <source>
        <dbReference type="SAM" id="Phobius"/>
    </source>
</evidence>
<organism evidence="2 3">
    <name type="scientific">Tolypocladium paradoxum</name>
    <dbReference type="NCBI Taxonomy" id="94208"/>
    <lineage>
        <taxon>Eukaryota</taxon>
        <taxon>Fungi</taxon>
        <taxon>Dikarya</taxon>
        <taxon>Ascomycota</taxon>
        <taxon>Pezizomycotina</taxon>
        <taxon>Sordariomycetes</taxon>
        <taxon>Hypocreomycetidae</taxon>
        <taxon>Hypocreales</taxon>
        <taxon>Ophiocordycipitaceae</taxon>
        <taxon>Tolypocladium</taxon>
    </lineage>
</organism>
<name>A0A2S4KYL9_9HYPO</name>
<keyword evidence="1" id="KW-0812">Transmembrane</keyword>
<protein>
    <recommendedName>
        <fullName evidence="4">Integral membrane protein</fullName>
    </recommendedName>
</protein>
<evidence type="ECO:0008006" key="4">
    <source>
        <dbReference type="Google" id="ProtNLM"/>
    </source>
</evidence>
<feature type="transmembrane region" description="Helical" evidence="1">
    <location>
        <begin position="307"/>
        <end position="326"/>
    </location>
</feature>
<feature type="transmembrane region" description="Helical" evidence="1">
    <location>
        <begin position="192"/>
        <end position="213"/>
    </location>
</feature>